<accession>A0ABV2Q563</accession>
<dbReference type="InterPro" id="IPR018931">
    <property type="entry name" value="DUF2520"/>
</dbReference>
<dbReference type="SUPFAM" id="SSF51735">
    <property type="entry name" value="NAD(P)-binding Rossmann-fold domains"/>
    <property type="match status" value="1"/>
</dbReference>
<evidence type="ECO:0000259" key="1">
    <source>
        <dbReference type="Pfam" id="PF03807"/>
    </source>
</evidence>
<reference evidence="3 4" key="1">
    <citation type="submission" date="2024-06" db="EMBL/GenBank/DDBJ databases">
        <title>Sorghum-associated microbial communities from plants grown in Nebraska, USA.</title>
        <authorList>
            <person name="Schachtman D."/>
        </authorList>
    </citation>
    <scope>NUCLEOTIDE SEQUENCE [LARGE SCALE GENOMIC DNA]</scope>
    <source>
        <strain evidence="3 4">2709</strain>
    </source>
</reference>
<evidence type="ECO:0000313" key="3">
    <source>
        <dbReference type="EMBL" id="MET4576176.1"/>
    </source>
</evidence>
<comment type="caution">
    <text evidence="3">The sequence shown here is derived from an EMBL/GenBank/DDBJ whole genome shotgun (WGS) entry which is preliminary data.</text>
</comment>
<dbReference type="Proteomes" id="UP001549320">
    <property type="component" value="Unassembled WGS sequence"/>
</dbReference>
<dbReference type="PANTHER" id="PTHR40459">
    <property type="entry name" value="CONSERVED HYPOTHETICAL ALANINE AND LEUCINE RICH PROTEIN"/>
    <property type="match status" value="1"/>
</dbReference>
<dbReference type="Gene3D" id="3.40.50.720">
    <property type="entry name" value="NAD(P)-binding Rossmann-like Domain"/>
    <property type="match status" value="1"/>
</dbReference>
<sequence length="285" mass="30014">MKLAFIGAGRLAQTLAAAFHMAGIEVSAVFNRSRPAADEFVKMAGGRTRICDTPQEAAELADLIFITVSDDAIGPMVRQIEWQQGQYVVHCSGASEVSVLDHAASQGAGTGGFHPLQIFADPSIALPRVAGSSVAIEAEGPLELELARLAAAVGYRVIKLPPGVRGRYHAATNYAASFMLSLLREACDLWNGFGVSDQDALAALLPLTRGTLDAATAKGLAGAMAGPISRGDASVVALHLRELSKLGGDRADFYRSVSLRQLRLAQDKGHLDSAVLERLQAALNK</sequence>
<protein>
    <submittedName>
        <fullName evidence="3">Short-subunit dehydrogenase-like oxidoreductase (DUF2520 family)</fullName>
    </submittedName>
</protein>
<gene>
    <name evidence="3" type="ORF">ABIE13_001276</name>
</gene>
<dbReference type="InterPro" id="IPR028939">
    <property type="entry name" value="P5C_Rdtase_cat_N"/>
</dbReference>
<dbReference type="Gene3D" id="1.10.1040.20">
    <property type="entry name" value="ProC-like, C-terminal domain"/>
    <property type="match status" value="1"/>
</dbReference>
<dbReference type="InterPro" id="IPR036291">
    <property type="entry name" value="NAD(P)-bd_dom_sf"/>
</dbReference>
<dbReference type="Pfam" id="PF03807">
    <property type="entry name" value="F420_oxidored"/>
    <property type="match status" value="1"/>
</dbReference>
<name>A0ABV2Q563_9BURK</name>
<dbReference type="PANTHER" id="PTHR40459:SF1">
    <property type="entry name" value="CONSERVED HYPOTHETICAL ALANINE AND LEUCINE RICH PROTEIN"/>
    <property type="match status" value="1"/>
</dbReference>
<dbReference type="Pfam" id="PF10728">
    <property type="entry name" value="DUF2520"/>
    <property type="match status" value="1"/>
</dbReference>
<dbReference type="InterPro" id="IPR008927">
    <property type="entry name" value="6-PGluconate_DH-like_C_sf"/>
</dbReference>
<feature type="domain" description="DUF2520" evidence="2">
    <location>
        <begin position="134"/>
        <end position="259"/>
    </location>
</feature>
<keyword evidence="4" id="KW-1185">Reference proteome</keyword>
<dbReference type="EMBL" id="JBEPSH010000002">
    <property type="protein sequence ID" value="MET4576176.1"/>
    <property type="molecule type" value="Genomic_DNA"/>
</dbReference>
<organism evidence="3 4">
    <name type="scientific">Ottowia thiooxydans</name>
    <dbReference type="NCBI Taxonomy" id="219182"/>
    <lineage>
        <taxon>Bacteria</taxon>
        <taxon>Pseudomonadati</taxon>
        <taxon>Pseudomonadota</taxon>
        <taxon>Betaproteobacteria</taxon>
        <taxon>Burkholderiales</taxon>
        <taxon>Comamonadaceae</taxon>
        <taxon>Ottowia</taxon>
    </lineage>
</organism>
<dbReference type="SUPFAM" id="SSF48179">
    <property type="entry name" value="6-phosphogluconate dehydrogenase C-terminal domain-like"/>
    <property type="match status" value="1"/>
</dbReference>
<dbReference type="InterPro" id="IPR037108">
    <property type="entry name" value="TM1727-like_C_sf"/>
</dbReference>
<evidence type="ECO:0000259" key="2">
    <source>
        <dbReference type="Pfam" id="PF10728"/>
    </source>
</evidence>
<feature type="domain" description="Pyrroline-5-carboxylate reductase catalytic N-terminal" evidence="1">
    <location>
        <begin position="2"/>
        <end position="91"/>
    </location>
</feature>
<dbReference type="RefSeq" id="WP_354442106.1">
    <property type="nucleotide sequence ID" value="NZ_JBEPSH010000002.1"/>
</dbReference>
<evidence type="ECO:0000313" key="4">
    <source>
        <dbReference type="Proteomes" id="UP001549320"/>
    </source>
</evidence>
<proteinExistence type="predicted"/>